<sequence length="58" mass="6274">MVIQQLITSTSLCLACTATSMAFVCGELDGSGGQWPRSFRVAREPESPSFRALLRLLA</sequence>
<proteinExistence type="predicted"/>
<organism evidence="1">
    <name type="scientific">Mycobacterium xenopi 4042</name>
    <dbReference type="NCBI Taxonomy" id="1299334"/>
    <lineage>
        <taxon>Bacteria</taxon>
        <taxon>Bacillati</taxon>
        <taxon>Actinomycetota</taxon>
        <taxon>Actinomycetes</taxon>
        <taxon>Mycobacteriales</taxon>
        <taxon>Mycobacteriaceae</taxon>
        <taxon>Mycobacterium</taxon>
    </lineage>
</organism>
<dbReference type="AlphaFoldDB" id="X8BGK5"/>
<dbReference type="EMBL" id="JAOB01000042">
    <property type="protein sequence ID" value="EUA42195.1"/>
    <property type="molecule type" value="Genomic_DNA"/>
</dbReference>
<evidence type="ECO:0000313" key="1">
    <source>
        <dbReference type="EMBL" id="EUA42195.1"/>
    </source>
</evidence>
<comment type="caution">
    <text evidence="1">The sequence shown here is derived from an EMBL/GenBank/DDBJ whole genome shotgun (WGS) entry which is preliminary data.</text>
</comment>
<accession>X8BGK5</accession>
<dbReference type="PATRIC" id="fig|1299334.3.peg.4220"/>
<reference evidence="1" key="1">
    <citation type="submission" date="2014-01" db="EMBL/GenBank/DDBJ databases">
        <authorList>
            <person name="Brown-Elliot B."/>
            <person name="Wallace R."/>
            <person name="Lenaerts A."/>
            <person name="Ordway D."/>
            <person name="DeGroote M.A."/>
            <person name="Parker T."/>
            <person name="Sizemore C."/>
            <person name="Tallon L.J."/>
            <person name="Sadzewicz L.K."/>
            <person name="Sengamalay N."/>
            <person name="Fraser C.M."/>
            <person name="Hine E."/>
            <person name="Shefchek K.A."/>
            <person name="Das S.P."/>
            <person name="Tettelin H."/>
        </authorList>
    </citation>
    <scope>NUCLEOTIDE SEQUENCE [LARGE SCALE GENOMIC DNA]</scope>
    <source>
        <strain evidence="1">4042</strain>
    </source>
</reference>
<gene>
    <name evidence="1" type="ORF">I553_6055</name>
</gene>
<protein>
    <submittedName>
        <fullName evidence="1">Uncharacterized protein</fullName>
    </submittedName>
</protein>
<name>X8BGK5_MYCXE</name>